<dbReference type="EMBL" id="JYDV01000183">
    <property type="protein sequence ID" value="KRZ26346.1"/>
    <property type="molecule type" value="Genomic_DNA"/>
</dbReference>
<protein>
    <submittedName>
        <fullName evidence="2">Uncharacterized protein</fullName>
    </submittedName>
</protein>
<dbReference type="AlphaFoldDB" id="A0A0V1IU82"/>
<evidence type="ECO:0000313" key="3">
    <source>
        <dbReference type="Proteomes" id="UP000054805"/>
    </source>
</evidence>
<keyword evidence="3" id="KW-1185">Reference proteome</keyword>
<dbReference type="Proteomes" id="UP000054826">
    <property type="component" value="Unassembled WGS sequence"/>
</dbReference>
<proteinExistence type="predicted"/>
<evidence type="ECO:0000313" key="4">
    <source>
        <dbReference type="Proteomes" id="UP000054826"/>
    </source>
</evidence>
<dbReference type="Proteomes" id="UP000054805">
    <property type="component" value="Unassembled WGS sequence"/>
</dbReference>
<dbReference type="EMBL" id="JYDS01000270">
    <property type="protein sequence ID" value="KRZ19687.1"/>
    <property type="molecule type" value="Genomic_DNA"/>
</dbReference>
<name>A0A0V1IU82_TRIPS</name>
<evidence type="ECO:0000313" key="2">
    <source>
        <dbReference type="EMBL" id="KRZ26346.1"/>
    </source>
</evidence>
<organism evidence="2 4">
    <name type="scientific">Trichinella pseudospiralis</name>
    <name type="common">Parasitic roundworm</name>
    <dbReference type="NCBI Taxonomy" id="6337"/>
    <lineage>
        <taxon>Eukaryota</taxon>
        <taxon>Metazoa</taxon>
        <taxon>Ecdysozoa</taxon>
        <taxon>Nematoda</taxon>
        <taxon>Enoplea</taxon>
        <taxon>Dorylaimia</taxon>
        <taxon>Trichinellida</taxon>
        <taxon>Trichinellidae</taxon>
        <taxon>Trichinella</taxon>
    </lineage>
</organism>
<comment type="caution">
    <text evidence="2">The sequence shown here is derived from an EMBL/GenBank/DDBJ whole genome shotgun (WGS) entry which is preliminary data.</text>
</comment>
<sequence>MVETVDCGNPNYSQTEAFFSPSFNALMTATLSFTDMSALAISAFPPLLPLTLEYGERHQWRVIDVRFWLKIDRVVICHGEVKGCPGKLYTNLDATEVIRTSEHAEVGIRNLCWAYDELESNASTSSDKAAYFLSLDQAGLYYSRAKRYPRLPARRQDLQLTAKQTTTKS</sequence>
<evidence type="ECO:0000313" key="1">
    <source>
        <dbReference type="EMBL" id="KRZ19687.1"/>
    </source>
</evidence>
<accession>A0A0V1IU82</accession>
<reference evidence="3 4" key="1">
    <citation type="submission" date="2015-01" db="EMBL/GenBank/DDBJ databases">
        <title>Evolution of Trichinella species and genotypes.</title>
        <authorList>
            <person name="Korhonen P.K."/>
            <person name="Edoardo P."/>
            <person name="Giuseppe L.R."/>
            <person name="Gasser R.B."/>
        </authorList>
    </citation>
    <scope>NUCLEOTIDE SEQUENCE [LARGE SCALE GENOMIC DNA]</scope>
    <source>
        <strain evidence="2">ISS176</strain>
        <strain evidence="1">ISS588</strain>
    </source>
</reference>
<gene>
    <name evidence="1" type="ORF">T4B_9949</name>
    <name evidence="2" type="ORF">T4C_6838</name>
</gene>